<accession>A0AAQ3JV81</accession>
<evidence type="ECO:0000313" key="7">
    <source>
        <dbReference type="EMBL" id="WOK96726.1"/>
    </source>
</evidence>
<dbReference type="GO" id="GO:0016985">
    <property type="term" value="F:mannan endo-1,4-beta-mannosidase activity"/>
    <property type="evidence" value="ECO:0007669"/>
    <property type="project" value="UniProtKB-EC"/>
</dbReference>
<evidence type="ECO:0000256" key="5">
    <source>
        <dbReference type="ARBA" id="ARBA00023295"/>
    </source>
</evidence>
<keyword evidence="4" id="KW-0378">Hydrolase</keyword>
<dbReference type="SUPFAM" id="SSF51445">
    <property type="entry name" value="(Trans)glycosidases"/>
    <property type="match status" value="1"/>
</dbReference>
<organism evidence="7 8">
    <name type="scientific">Canna indica</name>
    <name type="common">Indian-shot</name>
    <dbReference type="NCBI Taxonomy" id="4628"/>
    <lineage>
        <taxon>Eukaryota</taxon>
        <taxon>Viridiplantae</taxon>
        <taxon>Streptophyta</taxon>
        <taxon>Embryophyta</taxon>
        <taxon>Tracheophyta</taxon>
        <taxon>Spermatophyta</taxon>
        <taxon>Magnoliopsida</taxon>
        <taxon>Liliopsida</taxon>
        <taxon>Zingiberales</taxon>
        <taxon>Cannaceae</taxon>
        <taxon>Canna</taxon>
    </lineage>
</organism>
<evidence type="ECO:0000259" key="6">
    <source>
        <dbReference type="Pfam" id="PF26410"/>
    </source>
</evidence>
<dbReference type="Proteomes" id="UP001327560">
    <property type="component" value="Chromosome 2"/>
</dbReference>
<name>A0AAQ3JV81_9LILI</name>
<evidence type="ECO:0000313" key="8">
    <source>
        <dbReference type="Proteomes" id="UP001327560"/>
    </source>
</evidence>
<dbReference type="Pfam" id="PF26410">
    <property type="entry name" value="GH5_mannosidase"/>
    <property type="match status" value="1"/>
</dbReference>
<dbReference type="AlphaFoldDB" id="A0AAQ3JV81"/>
<evidence type="ECO:0000256" key="1">
    <source>
        <dbReference type="ARBA" id="ARBA00001678"/>
    </source>
</evidence>
<dbReference type="InterPro" id="IPR018087">
    <property type="entry name" value="Glyco_hydro_5_CS"/>
</dbReference>
<reference evidence="7 8" key="1">
    <citation type="submission" date="2023-10" db="EMBL/GenBank/DDBJ databases">
        <title>Chromosome-scale genome assembly provides insights into flower coloration mechanisms of Canna indica.</title>
        <authorList>
            <person name="Li C."/>
        </authorList>
    </citation>
    <scope>NUCLEOTIDE SEQUENCE [LARGE SCALE GENOMIC DNA]</scope>
    <source>
        <tissue evidence="7">Flower</tissue>
    </source>
</reference>
<comment type="similarity">
    <text evidence="2">Belongs to the glycosyl hydrolase 5 (cellulase A) family.</text>
</comment>
<keyword evidence="8" id="KW-1185">Reference proteome</keyword>
<evidence type="ECO:0000256" key="3">
    <source>
        <dbReference type="ARBA" id="ARBA00012706"/>
    </source>
</evidence>
<dbReference type="Gene3D" id="3.20.20.80">
    <property type="entry name" value="Glycosidases"/>
    <property type="match status" value="1"/>
</dbReference>
<dbReference type="EMBL" id="CP136891">
    <property type="protein sequence ID" value="WOK96726.1"/>
    <property type="molecule type" value="Genomic_DNA"/>
</dbReference>
<dbReference type="PROSITE" id="PS00659">
    <property type="entry name" value="GLYCOSYL_HYDROL_F5"/>
    <property type="match status" value="1"/>
</dbReference>
<dbReference type="EC" id="3.2.1.78" evidence="3"/>
<protein>
    <recommendedName>
        <fullName evidence="3">mannan endo-1,4-beta-mannosidase</fullName>
        <ecNumber evidence="3">3.2.1.78</ecNumber>
    </recommendedName>
</protein>
<comment type="catalytic activity">
    <reaction evidence="1">
        <text>Random hydrolysis of (1-&gt;4)-beta-D-mannosidic linkages in mannans, galactomannans and glucomannans.</text>
        <dbReference type="EC" id="3.2.1.78"/>
    </reaction>
</comment>
<proteinExistence type="inferred from homology"/>
<dbReference type="FunFam" id="3.20.20.80:FF:000012">
    <property type="entry name" value="Mannan endo-1,4-beta-mannosidase 6"/>
    <property type="match status" value="1"/>
</dbReference>
<evidence type="ECO:0000256" key="4">
    <source>
        <dbReference type="ARBA" id="ARBA00022801"/>
    </source>
</evidence>
<feature type="domain" description="Glycoside hydrolase family 5" evidence="6">
    <location>
        <begin position="59"/>
        <end position="394"/>
    </location>
</feature>
<dbReference type="PANTHER" id="PTHR31451:SF46">
    <property type="entry name" value="MANNAN ENDO-1,4-BETA-MANNOSIDASE 8"/>
    <property type="match status" value="1"/>
</dbReference>
<dbReference type="PANTHER" id="PTHR31451">
    <property type="match status" value="1"/>
</dbReference>
<gene>
    <name evidence="7" type="ORF">Cni_G05433</name>
</gene>
<evidence type="ECO:0000256" key="2">
    <source>
        <dbReference type="ARBA" id="ARBA00005641"/>
    </source>
</evidence>
<dbReference type="InterPro" id="IPR045053">
    <property type="entry name" value="MAN-like"/>
</dbReference>
<dbReference type="InterPro" id="IPR017853">
    <property type="entry name" value="GH"/>
</dbReference>
<sequence>MATSQEAKNPSFSSNSHSILLSTLIIFLIDHPKTNQPSFTAASRAHASSEIEMTEERWSFVEKRGTHLAVDDRPFFIHGFNTYWLMVFAADLATRCKVTDVFREAAAAGLTVCRTWAFNDGCWRALQLSPFIYDDDVFKGLDFVVSEAKRHKMRLILSLCDNWEHYGGKAQYVRWGREKGLDLSSDDDFFSDPTLKGYYKSFVETVITRVNTFTNVAYKDDPTILAWELINEPRCCSDPSGDTLQAWFEEMVAHVKSIDPTHLLEIGVEGFYGPSTPEKTQLNPNDFASQAGTDFIRNHQIPGVDLASVHVYSDTWLPDPDSNKHLQFVRAWMHQHIEDAEKLLRMPIVFGEFGVSAKDERFDSRFRESFMETVYSILMSCRGERDVGGGCLVWQLFPEGTDHMDDGYALVLARSPSTAQMLSQHSNNLQASHSMGFGFRDSKNESDFHDEL</sequence>
<keyword evidence="5" id="KW-0326">Glycosidase</keyword>
<dbReference type="GO" id="GO:0000272">
    <property type="term" value="P:polysaccharide catabolic process"/>
    <property type="evidence" value="ECO:0007669"/>
    <property type="project" value="InterPro"/>
</dbReference>
<dbReference type="InterPro" id="IPR001547">
    <property type="entry name" value="Glyco_hydro_5"/>
</dbReference>